<dbReference type="AlphaFoldDB" id="A0A9P6CDZ6"/>
<accession>A0A9P6CDZ6</accession>
<comment type="caution">
    <text evidence="1">The sequence shown here is derived from an EMBL/GenBank/DDBJ whole genome shotgun (WGS) entry which is preliminary data.</text>
</comment>
<dbReference type="EMBL" id="MU150369">
    <property type="protein sequence ID" value="KAF9457493.1"/>
    <property type="molecule type" value="Genomic_DNA"/>
</dbReference>
<evidence type="ECO:0000313" key="1">
    <source>
        <dbReference type="EMBL" id="KAF9457493.1"/>
    </source>
</evidence>
<evidence type="ECO:0000313" key="2">
    <source>
        <dbReference type="Proteomes" id="UP000807353"/>
    </source>
</evidence>
<proteinExistence type="predicted"/>
<sequence length="179" mass="20494">MGEVVCVWTLKLSQDRAGHSEESRRFRFVVAFPKLFSSIFHSRLLTRSCTHSDDTESRACHGPGLWLSPTFKWALTPLSLRYAFLSRRCQADIESVPLEPYSWIFIRQLLTVTFGPQVLCPGIRRELHYISIFIGVSRDEQSSGISNISKKAILDQRHSTDPLLFVFLTTKPISTMCDR</sequence>
<organism evidence="1 2">
    <name type="scientific">Collybia nuda</name>
    <dbReference type="NCBI Taxonomy" id="64659"/>
    <lineage>
        <taxon>Eukaryota</taxon>
        <taxon>Fungi</taxon>
        <taxon>Dikarya</taxon>
        <taxon>Basidiomycota</taxon>
        <taxon>Agaricomycotina</taxon>
        <taxon>Agaricomycetes</taxon>
        <taxon>Agaricomycetidae</taxon>
        <taxon>Agaricales</taxon>
        <taxon>Tricholomatineae</taxon>
        <taxon>Clitocybaceae</taxon>
        <taxon>Collybia</taxon>
    </lineage>
</organism>
<reference evidence="1" key="1">
    <citation type="submission" date="2020-11" db="EMBL/GenBank/DDBJ databases">
        <authorList>
            <consortium name="DOE Joint Genome Institute"/>
            <person name="Ahrendt S."/>
            <person name="Riley R."/>
            <person name="Andreopoulos W."/>
            <person name="Labutti K."/>
            <person name="Pangilinan J."/>
            <person name="Ruiz-Duenas F.J."/>
            <person name="Barrasa J.M."/>
            <person name="Sanchez-Garcia M."/>
            <person name="Camarero S."/>
            <person name="Miyauchi S."/>
            <person name="Serrano A."/>
            <person name="Linde D."/>
            <person name="Babiker R."/>
            <person name="Drula E."/>
            <person name="Ayuso-Fernandez I."/>
            <person name="Pacheco R."/>
            <person name="Padilla G."/>
            <person name="Ferreira P."/>
            <person name="Barriuso J."/>
            <person name="Kellner H."/>
            <person name="Castanera R."/>
            <person name="Alfaro M."/>
            <person name="Ramirez L."/>
            <person name="Pisabarro A.G."/>
            <person name="Kuo A."/>
            <person name="Tritt A."/>
            <person name="Lipzen A."/>
            <person name="He G."/>
            <person name="Yan M."/>
            <person name="Ng V."/>
            <person name="Cullen D."/>
            <person name="Martin F."/>
            <person name="Rosso M.-N."/>
            <person name="Henrissat B."/>
            <person name="Hibbett D."/>
            <person name="Martinez A.T."/>
            <person name="Grigoriev I.V."/>
        </authorList>
    </citation>
    <scope>NUCLEOTIDE SEQUENCE</scope>
    <source>
        <strain evidence="1">CBS 247.69</strain>
    </source>
</reference>
<keyword evidence="2" id="KW-1185">Reference proteome</keyword>
<dbReference type="Proteomes" id="UP000807353">
    <property type="component" value="Unassembled WGS sequence"/>
</dbReference>
<name>A0A9P6CDZ6_9AGAR</name>
<gene>
    <name evidence="1" type="ORF">BDZ94DRAFT_224615</name>
</gene>
<protein>
    <submittedName>
        <fullName evidence="1">Uncharacterized protein</fullName>
    </submittedName>
</protein>